<dbReference type="InterPro" id="IPR011032">
    <property type="entry name" value="GroES-like_sf"/>
</dbReference>
<dbReference type="Pfam" id="PF08240">
    <property type="entry name" value="ADH_N"/>
    <property type="match status" value="1"/>
</dbReference>
<dbReference type="Proteomes" id="UP001297272">
    <property type="component" value="Unassembled WGS sequence"/>
</dbReference>
<evidence type="ECO:0000259" key="1">
    <source>
        <dbReference type="Pfam" id="PF08240"/>
    </source>
</evidence>
<keyword evidence="3" id="KW-1185">Reference proteome</keyword>
<dbReference type="InterPro" id="IPR013154">
    <property type="entry name" value="ADH-like_N"/>
</dbReference>
<sequence>MDDLLKQPHFAASLPTQMTAVGHPGPRSLDEQDALVTITLPLPQPSPRDLLVRVHATAVNPIDVKLRVGGKASAEAPRILGFEAAGEVVGLGG</sequence>
<dbReference type="InterPro" id="IPR052585">
    <property type="entry name" value="Lipid_raft_assoc_Zn_ADH"/>
</dbReference>
<feature type="domain" description="Alcohol dehydrogenase-like N-terminal" evidence="1">
    <location>
        <begin position="47"/>
        <end position="92"/>
    </location>
</feature>
<evidence type="ECO:0000313" key="3">
    <source>
        <dbReference type="Proteomes" id="UP001297272"/>
    </source>
</evidence>
<organism evidence="2 3">
    <name type="scientific">Tianweitania aestuarii</name>
    <dbReference type="NCBI Taxonomy" id="2814886"/>
    <lineage>
        <taxon>Bacteria</taxon>
        <taxon>Pseudomonadati</taxon>
        <taxon>Pseudomonadota</taxon>
        <taxon>Alphaproteobacteria</taxon>
        <taxon>Hyphomicrobiales</taxon>
        <taxon>Phyllobacteriaceae</taxon>
        <taxon>Tianweitania</taxon>
    </lineage>
</organism>
<evidence type="ECO:0000313" key="2">
    <source>
        <dbReference type="EMBL" id="MBS9721136.1"/>
    </source>
</evidence>
<dbReference type="RefSeq" id="WP_213984761.1">
    <property type="nucleotide sequence ID" value="NZ_JAFMNX010000002.1"/>
</dbReference>
<name>A0ABS5RVT6_9HYPH</name>
<protein>
    <submittedName>
        <fullName evidence="2">Alcohol dehydrogenase catalytic domain-containing protein</fullName>
    </submittedName>
</protein>
<dbReference type="Gene3D" id="3.90.180.10">
    <property type="entry name" value="Medium-chain alcohol dehydrogenases, catalytic domain"/>
    <property type="match status" value="1"/>
</dbReference>
<comment type="caution">
    <text evidence="2">The sequence shown here is derived from an EMBL/GenBank/DDBJ whole genome shotgun (WGS) entry which is preliminary data.</text>
</comment>
<dbReference type="PANTHER" id="PTHR43482">
    <property type="entry name" value="PROTEIN AST1-RELATED"/>
    <property type="match status" value="1"/>
</dbReference>
<gene>
    <name evidence="2" type="ORF">JYU29_10605</name>
</gene>
<reference evidence="2 3" key="1">
    <citation type="submission" date="2021-03" db="EMBL/GenBank/DDBJ databases">
        <title>Tianweitania aestuarii sp. nov., isolated from a tidal flat.</title>
        <authorList>
            <person name="Park S."/>
            <person name="Yoon J.-H."/>
        </authorList>
    </citation>
    <scope>NUCLEOTIDE SEQUENCE [LARGE SCALE GENOMIC DNA]</scope>
    <source>
        <strain evidence="2 3">BSSL-BM11</strain>
    </source>
</reference>
<dbReference type="PANTHER" id="PTHR43482:SF1">
    <property type="entry name" value="PROTEIN AST1-RELATED"/>
    <property type="match status" value="1"/>
</dbReference>
<dbReference type="EMBL" id="JAFMNX010000002">
    <property type="protein sequence ID" value="MBS9721136.1"/>
    <property type="molecule type" value="Genomic_DNA"/>
</dbReference>
<proteinExistence type="predicted"/>
<accession>A0ABS5RVT6</accession>
<dbReference type="SUPFAM" id="SSF50129">
    <property type="entry name" value="GroES-like"/>
    <property type="match status" value="1"/>
</dbReference>